<dbReference type="Pfam" id="PF00583">
    <property type="entry name" value="Acetyltransf_1"/>
    <property type="match status" value="1"/>
</dbReference>
<dbReference type="SUPFAM" id="SSF55729">
    <property type="entry name" value="Acyl-CoA N-acyltransferases (Nat)"/>
    <property type="match status" value="1"/>
</dbReference>
<proteinExistence type="predicted"/>
<dbReference type="RefSeq" id="WP_284300870.1">
    <property type="nucleotide sequence ID" value="NZ_BSVA01000001.1"/>
</dbReference>
<evidence type="ECO:0000313" key="2">
    <source>
        <dbReference type="EMBL" id="GMA92211.1"/>
    </source>
</evidence>
<feature type="domain" description="N-acetyltransferase" evidence="1">
    <location>
        <begin position="9"/>
        <end position="203"/>
    </location>
</feature>
<evidence type="ECO:0000259" key="1">
    <source>
        <dbReference type="PROSITE" id="PS51186"/>
    </source>
</evidence>
<gene>
    <name evidence="2" type="ORF">GCM10025869_27400</name>
</gene>
<dbReference type="InterPro" id="IPR016181">
    <property type="entry name" value="Acyl_CoA_acyltransferase"/>
</dbReference>
<reference evidence="3" key="1">
    <citation type="journal article" date="2019" name="Int. J. Syst. Evol. Microbiol.">
        <title>The Global Catalogue of Microorganisms (GCM) 10K type strain sequencing project: providing services to taxonomists for standard genome sequencing and annotation.</title>
        <authorList>
            <consortium name="The Broad Institute Genomics Platform"/>
            <consortium name="The Broad Institute Genome Sequencing Center for Infectious Disease"/>
            <person name="Wu L."/>
            <person name="Ma J."/>
        </authorList>
    </citation>
    <scope>NUCLEOTIDE SEQUENCE [LARGE SCALE GENOMIC DNA]</scope>
    <source>
        <strain evidence="3">NBRC 108755</strain>
    </source>
</reference>
<accession>A0ABQ6K086</accession>
<organism evidence="2 3">
    <name type="scientific">Homoserinibacter gongjuensis</name>
    <dbReference type="NCBI Taxonomy" id="1162968"/>
    <lineage>
        <taxon>Bacteria</taxon>
        <taxon>Bacillati</taxon>
        <taxon>Actinomycetota</taxon>
        <taxon>Actinomycetes</taxon>
        <taxon>Micrococcales</taxon>
        <taxon>Microbacteriaceae</taxon>
        <taxon>Homoserinibacter</taxon>
    </lineage>
</organism>
<evidence type="ECO:0000313" key="3">
    <source>
        <dbReference type="Proteomes" id="UP001157069"/>
    </source>
</evidence>
<dbReference type="CDD" id="cd04301">
    <property type="entry name" value="NAT_SF"/>
    <property type="match status" value="1"/>
</dbReference>
<sequence>MSETMMAELRVLPANEVSWEQLQTVFGQRGDAAGCQCQWFLVRDHEFAAMPHEQKQARLREQTACGHPNAATTSGIVAFLGDEPVGWCAVEPRSHYVRLARTRVPWAGREEDPADDGVWAIVCFAVRTGFRRQGVSTALAIAAVEHARANGARAVEGYPKQLAPGKQEIWGELYVGTPSMFEAAGMQVVSQPTLRRVVMRREF</sequence>
<dbReference type="Gene3D" id="3.40.630.30">
    <property type="match status" value="1"/>
</dbReference>
<protein>
    <submittedName>
        <fullName evidence="2">N-acetyltransferase</fullName>
    </submittedName>
</protein>
<dbReference type="PROSITE" id="PS51186">
    <property type="entry name" value="GNAT"/>
    <property type="match status" value="1"/>
</dbReference>
<comment type="caution">
    <text evidence="2">The sequence shown here is derived from an EMBL/GenBank/DDBJ whole genome shotgun (WGS) entry which is preliminary data.</text>
</comment>
<dbReference type="Proteomes" id="UP001157069">
    <property type="component" value="Unassembled WGS sequence"/>
</dbReference>
<dbReference type="InterPro" id="IPR000182">
    <property type="entry name" value="GNAT_dom"/>
</dbReference>
<name>A0ABQ6K086_9MICO</name>
<dbReference type="EMBL" id="BSVA01000001">
    <property type="protein sequence ID" value="GMA92211.1"/>
    <property type="molecule type" value="Genomic_DNA"/>
</dbReference>
<keyword evidence="3" id="KW-1185">Reference proteome</keyword>